<name>A0ABP8Z8Y7_9ACTN</name>
<dbReference type="InterPro" id="IPR050109">
    <property type="entry name" value="HTH-type_TetR-like_transc_reg"/>
</dbReference>
<dbReference type="RefSeq" id="WP_345313417.1">
    <property type="nucleotide sequence ID" value="NZ_BAABIE010000008.1"/>
</dbReference>
<reference evidence="7" key="1">
    <citation type="journal article" date="2019" name="Int. J. Syst. Evol. Microbiol.">
        <title>The Global Catalogue of Microorganisms (GCM) 10K type strain sequencing project: providing services to taxonomists for standard genome sequencing and annotation.</title>
        <authorList>
            <consortium name="The Broad Institute Genomics Platform"/>
            <consortium name="The Broad Institute Genome Sequencing Center for Infectious Disease"/>
            <person name="Wu L."/>
            <person name="Ma J."/>
        </authorList>
    </citation>
    <scope>NUCLEOTIDE SEQUENCE [LARGE SCALE GENOMIC DNA]</scope>
    <source>
        <strain evidence="7">JCM 18077</strain>
    </source>
</reference>
<dbReference type="Pfam" id="PF00440">
    <property type="entry name" value="TetR_N"/>
    <property type="match status" value="1"/>
</dbReference>
<protein>
    <recommendedName>
        <fullName evidence="5">HTH tetR-type domain-containing protein</fullName>
    </recommendedName>
</protein>
<comment type="caution">
    <text evidence="6">The sequence shown here is derived from an EMBL/GenBank/DDBJ whole genome shotgun (WGS) entry which is preliminary data.</text>
</comment>
<keyword evidence="7" id="KW-1185">Reference proteome</keyword>
<dbReference type="PRINTS" id="PR00455">
    <property type="entry name" value="HTHTETR"/>
</dbReference>
<dbReference type="PANTHER" id="PTHR30055">
    <property type="entry name" value="HTH-TYPE TRANSCRIPTIONAL REGULATOR RUTR"/>
    <property type="match status" value="1"/>
</dbReference>
<keyword evidence="3" id="KW-0804">Transcription</keyword>
<dbReference type="SUPFAM" id="SSF46689">
    <property type="entry name" value="Homeodomain-like"/>
    <property type="match status" value="1"/>
</dbReference>
<evidence type="ECO:0000256" key="2">
    <source>
        <dbReference type="ARBA" id="ARBA00023125"/>
    </source>
</evidence>
<evidence type="ECO:0000256" key="4">
    <source>
        <dbReference type="PROSITE-ProRule" id="PRU00335"/>
    </source>
</evidence>
<accession>A0ABP8Z8Y7</accession>
<feature type="domain" description="HTH tetR-type" evidence="5">
    <location>
        <begin position="7"/>
        <end position="67"/>
    </location>
</feature>
<keyword evidence="1" id="KW-0805">Transcription regulation</keyword>
<gene>
    <name evidence="6" type="ORF">GCM10023217_20300</name>
</gene>
<dbReference type="InterPro" id="IPR036271">
    <property type="entry name" value="Tet_transcr_reg_TetR-rel_C_sf"/>
</dbReference>
<dbReference type="SUPFAM" id="SSF48498">
    <property type="entry name" value="Tetracyclin repressor-like, C-terminal domain"/>
    <property type="match status" value="1"/>
</dbReference>
<dbReference type="PROSITE" id="PS50977">
    <property type="entry name" value="HTH_TETR_2"/>
    <property type="match status" value="1"/>
</dbReference>
<evidence type="ECO:0000313" key="6">
    <source>
        <dbReference type="EMBL" id="GAA4749872.1"/>
    </source>
</evidence>
<evidence type="ECO:0000256" key="1">
    <source>
        <dbReference type="ARBA" id="ARBA00023015"/>
    </source>
</evidence>
<dbReference type="PANTHER" id="PTHR30055:SF234">
    <property type="entry name" value="HTH-TYPE TRANSCRIPTIONAL REGULATOR BETI"/>
    <property type="match status" value="1"/>
</dbReference>
<dbReference type="Gene3D" id="1.10.357.10">
    <property type="entry name" value="Tetracycline Repressor, domain 2"/>
    <property type="match status" value="1"/>
</dbReference>
<dbReference type="InterPro" id="IPR001647">
    <property type="entry name" value="HTH_TetR"/>
</dbReference>
<evidence type="ECO:0000256" key="3">
    <source>
        <dbReference type="ARBA" id="ARBA00023163"/>
    </source>
</evidence>
<keyword evidence="2 4" id="KW-0238">DNA-binding</keyword>
<sequence>MREEQKRATRARLIEAARAQFAAGGYAAVTVDDIAGAVGCSRATFYLHFPSKVEILRAVSADDALSAVEFYDGLDDALASGSKEHFRQWLSAAIGWFDEHRDMLTAWDEATALEPDFTVTVRDGLDALPEAMPRYLASWPTAQHVEARLRIELLVAQLERFFARWALQGTIEVSADTAVDVLTDIWYPALTAG</sequence>
<evidence type="ECO:0000259" key="5">
    <source>
        <dbReference type="PROSITE" id="PS50977"/>
    </source>
</evidence>
<proteinExistence type="predicted"/>
<feature type="DNA-binding region" description="H-T-H motif" evidence="4">
    <location>
        <begin position="30"/>
        <end position="49"/>
    </location>
</feature>
<dbReference type="Gene3D" id="1.10.10.60">
    <property type="entry name" value="Homeodomain-like"/>
    <property type="match status" value="1"/>
</dbReference>
<dbReference type="InterPro" id="IPR009057">
    <property type="entry name" value="Homeodomain-like_sf"/>
</dbReference>
<dbReference type="EMBL" id="BAABIE010000008">
    <property type="protein sequence ID" value="GAA4749872.1"/>
    <property type="molecule type" value="Genomic_DNA"/>
</dbReference>
<organism evidence="6 7">
    <name type="scientific">Gordonia alkaliphila</name>
    <dbReference type="NCBI Taxonomy" id="1053547"/>
    <lineage>
        <taxon>Bacteria</taxon>
        <taxon>Bacillati</taxon>
        <taxon>Actinomycetota</taxon>
        <taxon>Actinomycetes</taxon>
        <taxon>Mycobacteriales</taxon>
        <taxon>Gordoniaceae</taxon>
        <taxon>Gordonia</taxon>
    </lineage>
</organism>
<dbReference type="Proteomes" id="UP001500822">
    <property type="component" value="Unassembled WGS sequence"/>
</dbReference>
<evidence type="ECO:0000313" key="7">
    <source>
        <dbReference type="Proteomes" id="UP001500822"/>
    </source>
</evidence>